<evidence type="ECO:0000256" key="2">
    <source>
        <dbReference type="ARBA" id="ARBA00004496"/>
    </source>
</evidence>
<dbReference type="CDD" id="cd04471">
    <property type="entry name" value="S1_RNase_R"/>
    <property type="match status" value="1"/>
</dbReference>
<dbReference type="EMBL" id="AJAP01000004">
    <property type="protein sequence ID" value="EOH90688.1"/>
    <property type="molecule type" value="Genomic_DNA"/>
</dbReference>
<evidence type="ECO:0000313" key="11">
    <source>
        <dbReference type="EMBL" id="EOH90688.1"/>
    </source>
</evidence>
<comment type="similarity">
    <text evidence="8">Belongs to the RNR ribonuclease family. RNase R subfamily.</text>
</comment>
<evidence type="ECO:0000256" key="4">
    <source>
        <dbReference type="ARBA" id="ARBA00022722"/>
    </source>
</evidence>
<evidence type="ECO:0000256" key="9">
    <source>
        <dbReference type="SAM" id="MobiDB-lite"/>
    </source>
</evidence>
<feature type="compositionally biased region" description="Basic residues" evidence="9">
    <location>
        <begin position="780"/>
        <end position="803"/>
    </location>
</feature>
<accession>R2Q5X5</accession>
<dbReference type="Pfam" id="PF00575">
    <property type="entry name" value="S1"/>
    <property type="match status" value="1"/>
</dbReference>
<dbReference type="InterPro" id="IPR012340">
    <property type="entry name" value="NA-bd_OB-fold"/>
</dbReference>
<dbReference type="GO" id="GO:0003723">
    <property type="term" value="F:RNA binding"/>
    <property type="evidence" value="ECO:0007669"/>
    <property type="project" value="UniProtKB-UniRule"/>
</dbReference>
<dbReference type="GO" id="GO:0008859">
    <property type="term" value="F:exoribonuclease II activity"/>
    <property type="evidence" value="ECO:0007669"/>
    <property type="project" value="UniProtKB-UniRule"/>
</dbReference>
<evidence type="ECO:0000259" key="10">
    <source>
        <dbReference type="PROSITE" id="PS50126"/>
    </source>
</evidence>
<dbReference type="InterPro" id="IPR040476">
    <property type="entry name" value="CSD2"/>
</dbReference>
<dbReference type="Pfam" id="PF17876">
    <property type="entry name" value="CSD2"/>
    <property type="match status" value="1"/>
</dbReference>
<dbReference type="HAMAP" id="MF_01895">
    <property type="entry name" value="RNase_R"/>
    <property type="match status" value="1"/>
</dbReference>
<keyword evidence="5 8" id="KW-0378">Hydrolase</keyword>
<dbReference type="Pfam" id="PF00773">
    <property type="entry name" value="RNB"/>
    <property type="match status" value="1"/>
</dbReference>
<dbReference type="Pfam" id="PF08206">
    <property type="entry name" value="OB_RNB"/>
    <property type="match status" value="1"/>
</dbReference>
<comment type="subcellular location">
    <subcellularLocation>
        <location evidence="2 8">Cytoplasm</location>
    </subcellularLocation>
</comment>
<dbReference type="InterPro" id="IPR004476">
    <property type="entry name" value="RNase_II/RNase_R"/>
</dbReference>
<dbReference type="Gene3D" id="2.40.50.140">
    <property type="entry name" value="Nucleic acid-binding proteins"/>
    <property type="match status" value="2"/>
</dbReference>
<keyword evidence="12" id="KW-1185">Reference proteome</keyword>
<proteinExistence type="inferred from homology"/>
<dbReference type="SMART" id="SM00955">
    <property type="entry name" value="RNB"/>
    <property type="match status" value="1"/>
</dbReference>
<name>R2Q5X5_9ENTE</name>
<gene>
    <name evidence="8" type="primary">rnr</name>
    <name evidence="11" type="ORF">UAS_00417</name>
</gene>
<dbReference type="PROSITE" id="PS50126">
    <property type="entry name" value="S1"/>
    <property type="match status" value="1"/>
</dbReference>
<dbReference type="InterPro" id="IPR022966">
    <property type="entry name" value="RNase_II/R_CS"/>
</dbReference>
<dbReference type="Proteomes" id="UP000013777">
    <property type="component" value="Unassembled WGS sequence"/>
</dbReference>
<dbReference type="SMART" id="SM00316">
    <property type="entry name" value="S1"/>
    <property type="match status" value="1"/>
</dbReference>
<comment type="function">
    <text evidence="8">3'-5' exoribonuclease that releases 5'-nucleoside monophosphates and is involved in maturation of structured RNAs.</text>
</comment>
<dbReference type="HOGENOM" id="CLU_002333_4_1_9"/>
<evidence type="ECO:0000256" key="5">
    <source>
        <dbReference type="ARBA" id="ARBA00022801"/>
    </source>
</evidence>
<dbReference type="PATRIC" id="fig|1158606.3.peg.402"/>
<reference evidence="11 12" key="1">
    <citation type="submission" date="2013-02" db="EMBL/GenBank/DDBJ databases">
        <title>The Genome Sequence of Enterococcus asini ATCC_700915.</title>
        <authorList>
            <consortium name="The Broad Institute Genome Sequencing Platform"/>
            <consortium name="The Broad Institute Genome Sequencing Center for Infectious Disease"/>
            <person name="Earl A.M."/>
            <person name="Gilmore M.S."/>
            <person name="Lebreton F."/>
            <person name="Walker B."/>
            <person name="Young S.K."/>
            <person name="Zeng Q."/>
            <person name="Gargeya S."/>
            <person name="Fitzgerald M."/>
            <person name="Haas B."/>
            <person name="Abouelleil A."/>
            <person name="Alvarado L."/>
            <person name="Arachchi H.M."/>
            <person name="Berlin A.M."/>
            <person name="Chapman S.B."/>
            <person name="Dewar J."/>
            <person name="Goldberg J."/>
            <person name="Griggs A."/>
            <person name="Gujja S."/>
            <person name="Hansen M."/>
            <person name="Howarth C."/>
            <person name="Imamovic A."/>
            <person name="Larimer J."/>
            <person name="McCowan C."/>
            <person name="Murphy C."/>
            <person name="Neiman D."/>
            <person name="Pearson M."/>
            <person name="Priest M."/>
            <person name="Roberts A."/>
            <person name="Saif S."/>
            <person name="Shea T."/>
            <person name="Sisk P."/>
            <person name="Sykes S."/>
            <person name="Wortman J."/>
            <person name="Nusbaum C."/>
            <person name="Birren B."/>
        </authorList>
    </citation>
    <scope>NUCLEOTIDE SEQUENCE [LARGE SCALE GENOMIC DNA]</scope>
    <source>
        <strain evidence="11 12">ATCC 700915</strain>
    </source>
</reference>
<feature type="compositionally biased region" description="Basic and acidic residues" evidence="9">
    <location>
        <begin position="747"/>
        <end position="766"/>
    </location>
</feature>
<dbReference type="InterPro" id="IPR050180">
    <property type="entry name" value="RNR_Ribonuclease"/>
</dbReference>
<evidence type="ECO:0000256" key="8">
    <source>
        <dbReference type="HAMAP-Rule" id="MF_01895"/>
    </source>
</evidence>
<protein>
    <recommendedName>
        <fullName evidence="8">Ribonuclease R</fullName>
        <shortName evidence="8">RNase R</shortName>
        <ecNumber evidence="8">3.1.13.1</ecNumber>
    </recommendedName>
</protein>
<dbReference type="NCBIfam" id="TIGR00358">
    <property type="entry name" value="3_prime_RNase"/>
    <property type="match status" value="1"/>
</dbReference>
<dbReference type="PANTHER" id="PTHR23355:SF9">
    <property type="entry name" value="DIS3-LIKE EXONUCLEASE 2"/>
    <property type="match status" value="1"/>
</dbReference>
<dbReference type="EC" id="3.1.13.1" evidence="8"/>
<evidence type="ECO:0000313" key="12">
    <source>
        <dbReference type="Proteomes" id="UP000013777"/>
    </source>
</evidence>
<evidence type="ECO:0000256" key="6">
    <source>
        <dbReference type="ARBA" id="ARBA00022839"/>
    </source>
</evidence>
<feature type="region of interest" description="Disordered" evidence="9">
    <location>
        <begin position="726"/>
        <end position="803"/>
    </location>
</feature>
<dbReference type="PANTHER" id="PTHR23355">
    <property type="entry name" value="RIBONUCLEASE"/>
    <property type="match status" value="1"/>
</dbReference>
<dbReference type="PROSITE" id="PS01175">
    <property type="entry name" value="RIBONUCLEASE_II"/>
    <property type="match status" value="1"/>
</dbReference>
<dbReference type="AlphaFoldDB" id="R2Q5X5"/>
<feature type="domain" description="S1 motif" evidence="10">
    <location>
        <begin position="635"/>
        <end position="715"/>
    </location>
</feature>
<dbReference type="STRING" id="57732.RU94_GL000088"/>
<dbReference type="InterPro" id="IPR003029">
    <property type="entry name" value="S1_domain"/>
</dbReference>
<comment type="catalytic activity">
    <reaction evidence="1 8">
        <text>Exonucleolytic cleavage in the 3'- to 5'-direction to yield nucleoside 5'-phosphates.</text>
        <dbReference type="EC" id="3.1.13.1"/>
    </reaction>
</comment>
<sequence length="803" mass="90597">MNITEQIRQFLANSSKNSLSPEELAAGLGLQKSADYKRLVQTLAVMEHDGSLVFTKKGKIQLPPENVLLEGTFRGNERGFGFVHYDDEEEDIYISKEHTGYAMDGDTVAVDILAVADPFKQKGPEGKVVEVRKRGFTQLVGEFTLFSEEEIAETDLYGVVKPKDKKLAAFQIFVAAEGIRPVDGSVVQVEITHYPEKGYGTSLEGLVTSVLGHKNDPGMDILSIVVAHGIPMEFPEDVLKQADQVPDAIDPTAFPERRDLRDQTVVTIDGADAKDLDDAVTVHKLANGNYFLGVHIADVSYYVTEDSPLDREAFERGTSVYLTDRVIPMIPHRLSNGICSLNPKVPRLTMSCEMEIDPQGKVVHHEIFQSIIQTTERMTYTSVNEILEDRNPETMERYQALVSMFETMAELHEILTAMRERRGAVSFEDREAQVVVDEVGHPEAILLRSRGVGEKLIESFMLAANETVAEHFNKRRLPFLYRIHEEPKEDKLRRFFDFAATLGLVIKTTKGSITPTDLKRIVEEVADKPESFVVNTMLLRSMQQAKYSEVNYGHYGLGAEYYTHFTSPIRRYPDLIVHRLIRAYGKDSSKENQEKWAEKLPEIAVHSSQMERRAVDCEREVDGMKKAEYMAAHIGEEFEGIVSSVVRFGLFVELPNTIEGMIHITNLKQDYFHFMETQLALVGERTGVTFKIGQKVKVKVTKADPVTQEIDFELVEAEEVTPIVRQENRKRRRSREKNQRNNRKKGNFKDQGKTKEKPGKGKEKSGKGKKNAGFTQSGKSGKKPNGKKGAKKPFYKGVKKKGK</sequence>
<dbReference type="GO" id="GO:0005829">
    <property type="term" value="C:cytosol"/>
    <property type="evidence" value="ECO:0007669"/>
    <property type="project" value="TreeGrafter"/>
</dbReference>
<keyword evidence="3 8" id="KW-0963">Cytoplasm</keyword>
<dbReference type="SUPFAM" id="SSF50249">
    <property type="entry name" value="Nucleic acid-binding proteins"/>
    <property type="match status" value="4"/>
</dbReference>
<dbReference type="InterPro" id="IPR013223">
    <property type="entry name" value="RNase_B_OB_dom"/>
</dbReference>
<evidence type="ECO:0000256" key="1">
    <source>
        <dbReference type="ARBA" id="ARBA00001849"/>
    </source>
</evidence>
<keyword evidence="6 8" id="KW-0269">Exonuclease</keyword>
<comment type="caution">
    <text evidence="11">The sequence shown here is derived from an EMBL/GenBank/DDBJ whole genome shotgun (WGS) entry which is preliminary data.</text>
</comment>
<evidence type="ECO:0000256" key="3">
    <source>
        <dbReference type="ARBA" id="ARBA00022490"/>
    </source>
</evidence>
<dbReference type="InterPro" id="IPR011805">
    <property type="entry name" value="RNase_R"/>
</dbReference>
<dbReference type="eggNOG" id="COG0557">
    <property type="taxonomic scope" value="Bacteria"/>
</dbReference>
<organism evidence="11 12">
    <name type="scientific">Enterococcus asini ATCC 700915</name>
    <dbReference type="NCBI Taxonomy" id="1158606"/>
    <lineage>
        <taxon>Bacteria</taxon>
        <taxon>Bacillati</taxon>
        <taxon>Bacillota</taxon>
        <taxon>Bacilli</taxon>
        <taxon>Lactobacillales</taxon>
        <taxon>Enterococcaceae</taxon>
        <taxon>Enterococcus</taxon>
    </lineage>
</organism>
<keyword evidence="4 8" id="KW-0540">Nuclease</keyword>
<feature type="compositionally biased region" description="Basic residues" evidence="9">
    <location>
        <begin position="728"/>
        <end position="746"/>
    </location>
</feature>
<dbReference type="NCBIfam" id="TIGR02063">
    <property type="entry name" value="RNase_R"/>
    <property type="match status" value="1"/>
</dbReference>
<keyword evidence="7 8" id="KW-0694">RNA-binding</keyword>
<evidence type="ECO:0000256" key="7">
    <source>
        <dbReference type="ARBA" id="ARBA00022884"/>
    </source>
</evidence>
<dbReference type="InterPro" id="IPR001900">
    <property type="entry name" value="RNase_II/R"/>
</dbReference>
<dbReference type="GO" id="GO:0006402">
    <property type="term" value="P:mRNA catabolic process"/>
    <property type="evidence" value="ECO:0007669"/>
    <property type="project" value="TreeGrafter"/>
</dbReference>